<protein>
    <submittedName>
        <fullName evidence="3">Tripartite tricarboxylate transporter TctB family protein</fullName>
    </submittedName>
</protein>
<accession>A0A372MKL2</accession>
<evidence type="ECO:0000256" key="1">
    <source>
        <dbReference type="SAM" id="Phobius"/>
    </source>
</evidence>
<keyword evidence="1" id="KW-1133">Transmembrane helix</keyword>
<organism evidence="3 4">
    <name type="scientific">Sphaerochaeta halotolerans</name>
    <dbReference type="NCBI Taxonomy" id="2293840"/>
    <lineage>
        <taxon>Bacteria</taxon>
        <taxon>Pseudomonadati</taxon>
        <taxon>Spirochaetota</taxon>
        <taxon>Spirochaetia</taxon>
        <taxon>Spirochaetales</taxon>
        <taxon>Sphaerochaetaceae</taxon>
        <taxon>Sphaerochaeta</taxon>
    </lineage>
</organism>
<keyword evidence="4" id="KW-1185">Reference proteome</keyword>
<dbReference type="Pfam" id="PF07331">
    <property type="entry name" value="TctB"/>
    <property type="match status" value="1"/>
</dbReference>
<reference evidence="3 4" key="2">
    <citation type="submission" date="2018-09" db="EMBL/GenBank/DDBJ databases">
        <title>Genome of Sphaerochaeta halotolerans strain 4-11.</title>
        <authorList>
            <person name="Nazina T.N."/>
            <person name="Sokolova D.S."/>
        </authorList>
    </citation>
    <scope>NUCLEOTIDE SEQUENCE [LARGE SCALE GENOMIC DNA]</scope>
    <source>
        <strain evidence="3 4">4-11</strain>
    </source>
</reference>
<evidence type="ECO:0000313" key="3">
    <source>
        <dbReference type="EMBL" id="RFU96301.1"/>
    </source>
</evidence>
<sequence length="148" mass="17224">MTYKLSTSHWIFPPIIMGILAFLAIIMLIQRALKCKRQGTPFFNFKNYHFFEENWDKVRLPGTLILLVLYIPSMELLGFLPASIIFIFLFNVLFVGINQLSSIPVAFKTKKFWSNHDFRSLLISLIIAVVSSLLIWFFFGQVFKITLP</sequence>
<proteinExistence type="predicted"/>
<feature type="domain" description="DUF1468" evidence="2">
    <location>
        <begin position="11"/>
        <end position="148"/>
    </location>
</feature>
<evidence type="ECO:0000313" key="4">
    <source>
        <dbReference type="Proteomes" id="UP000264002"/>
    </source>
</evidence>
<feature type="transmembrane region" description="Helical" evidence="1">
    <location>
        <begin position="77"/>
        <end position="97"/>
    </location>
</feature>
<dbReference type="OrthoDB" id="370779at2"/>
<dbReference type="EMBL" id="QUWK01000001">
    <property type="protein sequence ID" value="RFU96301.1"/>
    <property type="molecule type" value="Genomic_DNA"/>
</dbReference>
<comment type="caution">
    <text evidence="3">The sequence shown here is derived from an EMBL/GenBank/DDBJ whole genome shotgun (WGS) entry which is preliminary data.</text>
</comment>
<name>A0A372MKL2_9SPIR</name>
<reference evidence="4" key="1">
    <citation type="submission" date="2018-08" db="EMBL/GenBank/DDBJ databases">
        <authorList>
            <person name="Grouzdev D.S."/>
            <person name="Krutkina M.S."/>
        </authorList>
    </citation>
    <scope>NUCLEOTIDE SEQUENCE [LARGE SCALE GENOMIC DNA]</scope>
    <source>
        <strain evidence="4">4-11</strain>
    </source>
</reference>
<dbReference type="AlphaFoldDB" id="A0A372MKL2"/>
<evidence type="ECO:0000259" key="2">
    <source>
        <dbReference type="Pfam" id="PF07331"/>
    </source>
</evidence>
<keyword evidence="1" id="KW-0812">Transmembrane</keyword>
<gene>
    <name evidence="3" type="ORF">DYP60_01215</name>
</gene>
<feature type="transmembrane region" description="Helical" evidence="1">
    <location>
        <begin position="12"/>
        <end position="33"/>
    </location>
</feature>
<dbReference type="Proteomes" id="UP000264002">
    <property type="component" value="Unassembled WGS sequence"/>
</dbReference>
<keyword evidence="1" id="KW-0472">Membrane</keyword>
<dbReference type="InterPro" id="IPR009936">
    <property type="entry name" value="DUF1468"/>
</dbReference>
<feature type="transmembrane region" description="Helical" evidence="1">
    <location>
        <begin position="118"/>
        <end position="139"/>
    </location>
</feature>